<dbReference type="EMBL" id="JABAIL010000004">
    <property type="protein sequence ID" value="NLR92724.1"/>
    <property type="molecule type" value="Genomic_DNA"/>
</dbReference>
<keyword evidence="1" id="KW-0472">Membrane</keyword>
<proteinExistence type="predicted"/>
<dbReference type="RefSeq" id="WP_168883428.1">
    <property type="nucleotide sequence ID" value="NZ_JABAIL010000004.1"/>
</dbReference>
<feature type="transmembrane region" description="Helical" evidence="1">
    <location>
        <begin position="79"/>
        <end position="100"/>
    </location>
</feature>
<gene>
    <name evidence="2" type="ORF">HGP29_16005</name>
</gene>
<evidence type="ECO:0000313" key="3">
    <source>
        <dbReference type="Proteomes" id="UP000585050"/>
    </source>
</evidence>
<feature type="transmembrane region" description="Helical" evidence="1">
    <location>
        <begin position="52"/>
        <end position="73"/>
    </location>
</feature>
<evidence type="ECO:0000256" key="1">
    <source>
        <dbReference type="SAM" id="Phobius"/>
    </source>
</evidence>
<organism evidence="2 3">
    <name type="scientific">Flammeovirga agarivorans</name>
    <dbReference type="NCBI Taxonomy" id="2726742"/>
    <lineage>
        <taxon>Bacteria</taxon>
        <taxon>Pseudomonadati</taxon>
        <taxon>Bacteroidota</taxon>
        <taxon>Cytophagia</taxon>
        <taxon>Cytophagales</taxon>
        <taxon>Flammeovirgaceae</taxon>
        <taxon>Flammeovirga</taxon>
    </lineage>
</organism>
<reference evidence="2 3" key="1">
    <citation type="submission" date="2020-04" db="EMBL/GenBank/DDBJ databases">
        <title>Flammeovirga sp. SR4, a novel species isolated from seawater.</title>
        <authorList>
            <person name="Wang X."/>
        </authorList>
    </citation>
    <scope>NUCLEOTIDE SEQUENCE [LARGE SCALE GENOMIC DNA]</scope>
    <source>
        <strain evidence="2 3">SR4</strain>
    </source>
</reference>
<keyword evidence="1" id="KW-0812">Transmembrane</keyword>
<evidence type="ECO:0000313" key="2">
    <source>
        <dbReference type="EMBL" id="NLR92724.1"/>
    </source>
</evidence>
<keyword evidence="1" id="KW-1133">Transmembrane helix</keyword>
<protein>
    <recommendedName>
        <fullName evidence="4">DUF983 domain-containing protein</fullName>
    </recommendedName>
</protein>
<evidence type="ECO:0008006" key="4">
    <source>
        <dbReference type="Google" id="ProtNLM"/>
    </source>
</evidence>
<sequence length="111" mass="13247">MARKKKHLRQKKEVVTCSKYKWQHLFLYGFRLEDKKCPICNKQPEYNDRDRMFIDLGFGFIFASLFVTLPYIFDAFGILLGKLGAFIIILALVLSIRYFFNNSWPTIKKKR</sequence>
<keyword evidence="3" id="KW-1185">Reference proteome</keyword>
<dbReference type="Proteomes" id="UP000585050">
    <property type="component" value="Unassembled WGS sequence"/>
</dbReference>
<name>A0A7X8SM20_9BACT</name>
<comment type="caution">
    <text evidence="2">The sequence shown here is derived from an EMBL/GenBank/DDBJ whole genome shotgun (WGS) entry which is preliminary data.</text>
</comment>
<accession>A0A7X8SM20</accession>
<dbReference type="AlphaFoldDB" id="A0A7X8SM20"/>